<proteinExistence type="predicted"/>
<dbReference type="EMBL" id="FNVO01000002">
    <property type="protein sequence ID" value="SEF89088.1"/>
    <property type="molecule type" value="Genomic_DNA"/>
</dbReference>
<dbReference type="InterPro" id="IPR052341">
    <property type="entry name" value="LOG_family_nucleotidases"/>
</dbReference>
<dbReference type="AlphaFoldDB" id="A0A1H5VQ67"/>
<keyword evidence="2" id="KW-1185">Reference proteome</keyword>
<dbReference type="PANTHER" id="PTHR43393:SF3">
    <property type="entry name" value="LYSINE DECARBOXYLASE-LIKE PROTEIN"/>
    <property type="match status" value="1"/>
</dbReference>
<organism evidence="1 2">
    <name type="scientific">Thermomonospora echinospora</name>
    <dbReference type="NCBI Taxonomy" id="1992"/>
    <lineage>
        <taxon>Bacteria</taxon>
        <taxon>Bacillati</taxon>
        <taxon>Actinomycetota</taxon>
        <taxon>Actinomycetes</taxon>
        <taxon>Streptosporangiales</taxon>
        <taxon>Thermomonosporaceae</taxon>
        <taxon>Thermomonospora</taxon>
    </lineage>
</organism>
<dbReference type="InterPro" id="IPR005268">
    <property type="entry name" value="CHP00725"/>
</dbReference>
<dbReference type="Gene3D" id="3.40.50.450">
    <property type="match status" value="1"/>
</dbReference>
<reference evidence="2" key="1">
    <citation type="submission" date="2016-10" db="EMBL/GenBank/DDBJ databases">
        <authorList>
            <person name="Varghese N."/>
            <person name="Submissions S."/>
        </authorList>
    </citation>
    <scope>NUCLEOTIDE SEQUENCE [LARGE SCALE GENOMIC DNA]</scope>
    <source>
        <strain evidence="2">DSM 43163</strain>
    </source>
</reference>
<dbReference type="SUPFAM" id="SSF102405">
    <property type="entry name" value="MCP/YpsA-like"/>
    <property type="match status" value="1"/>
</dbReference>
<dbReference type="InterPro" id="IPR041164">
    <property type="entry name" value="LDcluster4"/>
</dbReference>
<dbReference type="Pfam" id="PF18306">
    <property type="entry name" value="LDcluster4"/>
    <property type="match status" value="1"/>
</dbReference>
<dbReference type="Proteomes" id="UP000236723">
    <property type="component" value="Unassembled WGS sequence"/>
</dbReference>
<dbReference type="PANTHER" id="PTHR43393">
    <property type="entry name" value="CYTOKININ RIBOSIDE 5'-MONOPHOSPHATE PHOSPHORIBOHYDROLASE"/>
    <property type="match status" value="1"/>
</dbReference>
<sequence length="175" mass="17568">MDRVTVQVAVCGPADCSPQEERWAREVGRLLAGRGAVVVCGGQGGVMAAVAAGARAAGGTVVGLLPAADRAGACPDLTVVIPTGLGQARNVLIVNSADAVIVVGGSWGTLSEVAHAMRRGGVPVVALGGWRVLDRDGREPPGVRHAATPAEAVRLAFPPDADSGTDDAFRDAADC</sequence>
<accession>A0A1H5VQ67</accession>
<name>A0A1H5VQ67_9ACTN</name>
<dbReference type="GO" id="GO:0005829">
    <property type="term" value="C:cytosol"/>
    <property type="evidence" value="ECO:0007669"/>
    <property type="project" value="TreeGrafter"/>
</dbReference>
<protein>
    <recommendedName>
        <fullName evidence="3">TIGR00725 family protein</fullName>
    </recommendedName>
</protein>
<evidence type="ECO:0000313" key="1">
    <source>
        <dbReference type="EMBL" id="SEF89088.1"/>
    </source>
</evidence>
<gene>
    <name evidence="1" type="ORF">SAMN04489712_102400</name>
</gene>
<dbReference type="NCBIfam" id="TIGR00725">
    <property type="entry name" value="TIGR00725 family protein"/>
    <property type="match status" value="1"/>
</dbReference>
<evidence type="ECO:0008006" key="3">
    <source>
        <dbReference type="Google" id="ProtNLM"/>
    </source>
</evidence>
<evidence type="ECO:0000313" key="2">
    <source>
        <dbReference type="Proteomes" id="UP000236723"/>
    </source>
</evidence>